<reference evidence="1 2" key="1">
    <citation type="journal article" date="2006" name="J. Bacteriol.">
        <title>The genome sequence of the obligately chemolithoautotrophic, facultatively anaerobic bacterium Thiobacillus denitrificans.</title>
        <authorList>
            <person name="Beller H.R."/>
            <person name="Chain P.S."/>
            <person name="Letain T.E."/>
            <person name="Chakicherla A."/>
            <person name="Larimer F.W."/>
            <person name="Richardson P.M."/>
            <person name="Coleman M.A."/>
            <person name="Wood A.P."/>
            <person name="Kelly D.P."/>
        </authorList>
    </citation>
    <scope>NUCLEOTIDE SEQUENCE [LARGE SCALE GENOMIC DNA]</scope>
    <source>
        <strain evidence="1 2">ATCC 25259</strain>
    </source>
</reference>
<dbReference type="OrthoDB" id="8562498at2"/>
<accession>Q3SJM2</accession>
<sequence>MTDQAAGLRRRAARLATRAVMVFSASPQSAPRLAEALHAHGPVVLLIDTQDRQFSDSARNLFGWRQQLERGQALTLPMSYGAGWRAPGARLDEPALAALARRYDLVVVDAAPDIPELVLMPGATHLAAIEVQASVESLHYAYRLVKTLAQRPAVAGVGLFGDPAACARVLAASGNFLAAAFSDTVCSVAAETDAFAALAVRMSAEEGRLTAFYNKGANPNHGR</sequence>
<dbReference type="KEGG" id="tbd:Tbd_1179"/>
<evidence type="ECO:0000313" key="2">
    <source>
        <dbReference type="Proteomes" id="UP000008291"/>
    </source>
</evidence>
<evidence type="ECO:0000313" key="1">
    <source>
        <dbReference type="EMBL" id="AAZ97132.1"/>
    </source>
</evidence>
<protein>
    <submittedName>
        <fullName evidence="1">Uncharacterized protein</fullName>
    </submittedName>
</protein>
<dbReference type="Gene3D" id="3.40.50.300">
    <property type="entry name" value="P-loop containing nucleotide triphosphate hydrolases"/>
    <property type="match status" value="1"/>
</dbReference>
<gene>
    <name evidence="1" type="ordered locus">Tbd_1179</name>
</gene>
<dbReference type="eggNOG" id="ENOG503163V">
    <property type="taxonomic scope" value="Bacteria"/>
</dbReference>
<organism evidence="1 2">
    <name type="scientific">Thiobacillus denitrificans (strain ATCC 25259 / T1)</name>
    <dbReference type="NCBI Taxonomy" id="292415"/>
    <lineage>
        <taxon>Bacteria</taxon>
        <taxon>Pseudomonadati</taxon>
        <taxon>Pseudomonadota</taxon>
        <taxon>Betaproteobacteria</taxon>
        <taxon>Nitrosomonadales</taxon>
        <taxon>Thiobacillaceae</taxon>
        <taxon>Thiobacillus</taxon>
    </lineage>
</organism>
<dbReference type="AlphaFoldDB" id="Q3SJM2"/>
<dbReference type="STRING" id="292415.Tbd_1179"/>
<dbReference type="EMBL" id="CP000116">
    <property type="protein sequence ID" value="AAZ97132.1"/>
    <property type="molecule type" value="Genomic_DNA"/>
</dbReference>
<dbReference type="RefSeq" id="WP_011311691.1">
    <property type="nucleotide sequence ID" value="NC_007404.1"/>
</dbReference>
<proteinExistence type="predicted"/>
<dbReference type="InterPro" id="IPR027417">
    <property type="entry name" value="P-loop_NTPase"/>
</dbReference>
<keyword evidence="2" id="KW-1185">Reference proteome</keyword>
<dbReference type="HOGENOM" id="CLU_1239674_0_0_4"/>
<dbReference type="Proteomes" id="UP000008291">
    <property type="component" value="Chromosome"/>
</dbReference>
<name>Q3SJM2_THIDA</name>